<dbReference type="EMBL" id="CAIIXF020000010">
    <property type="protein sequence ID" value="CAH1796625.1"/>
    <property type="molecule type" value="Genomic_DNA"/>
</dbReference>
<dbReference type="PANTHER" id="PTHR20765">
    <property type="entry name" value="SOLUTE CARRIER FAMILY 43 MEMBER 3-RELATED"/>
    <property type="match status" value="1"/>
</dbReference>
<evidence type="ECO:0000313" key="2">
    <source>
        <dbReference type="Proteomes" id="UP000749559"/>
    </source>
</evidence>
<dbReference type="InterPro" id="IPR027197">
    <property type="entry name" value="SLC43A3"/>
</dbReference>
<comment type="caution">
    <text evidence="1">The sequence shown here is derived from an EMBL/GenBank/DDBJ whole genome shotgun (WGS) entry which is preliminary data.</text>
</comment>
<keyword evidence="2" id="KW-1185">Reference proteome</keyword>
<dbReference type="SUPFAM" id="SSF103473">
    <property type="entry name" value="MFS general substrate transporter"/>
    <property type="match status" value="1"/>
</dbReference>
<reference evidence="1" key="1">
    <citation type="submission" date="2022-03" db="EMBL/GenBank/DDBJ databases">
        <authorList>
            <person name="Martin C."/>
        </authorList>
    </citation>
    <scope>NUCLEOTIDE SEQUENCE</scope>
</reference>
<accession>A0A8J1U0V8</accession>
<dbReference type="AlphaFoldDB" id="A0A8J1U0V8"/>
<protein>
    <submittedName>
        <fullName evidence="1">Uncharacterized protein</fullName>
    </submittedName>
</protein>
<proteinExistence type="predicted"/>
<dbReference type="Proteomes" id="UP000749559">
    <property type="component" value="Unassembled WGS sequence"/>
</dbReference>
<gene>
    <name evidence="1" type="ORF">OFUS_LOCUS21015</name>
</gene>
<dbReference type="OrthoDB" id="330047at2759"/>
<dbReference type="PANTHER" id="PTHR20765:SF1">
    <property type="entry name" value="EQUILIBRATIVE NUCLEOBASE TRANSPORTER 1"/>
    <property type="match status" value="1"/>
</dbReference>
<sequence length="634" mass="70228">MGCSDIKASRIFYICWGIIEILLCGFILGWPSLSYVFKKEGYFNSGCKNRTISDTDNTTVSVSRACVSQDEELNLVFTVSVAIVGVLQLVNGILLDRWGTALCRAIGIFSFVAGAAIVVLSNPGVSLVLFPATVLMLYGGYLILLTTFQLGNLVTSARGTVICVISGAFTSPVLAFLVQVASDNGVSVNISFTFVGASFIIVIISTIFWMPRKIIPWPCPDDIQLFICNKQGQARSRSSKDDLYEVTLDTKDEKTVDCQSNESYIIKNGNTDVESRIYNTSIDGVNPAGTNIGNGNIPPGYINRAYTDDELNEAIYAKKSLSLSDNHKQVEDRAENQEKDINGEIKRPKINSNQHFATHRTENTQDEKIKSLNDDSVCLEENIETVNIEKVANNNEDHSVTYYFKTPLYIFHLIWFSTAHLRVLFFLGNFNAWITFISQGNAKAVTLYTSTFSIVVLTAVALSPLVGTLTDRKTTAPVGTELYRIEKLSKFVLVIFLHNAIGVLQSLLAAIPVLEIQFLTFAVFNFYRVFTYGPAFGFIANAFPGRHFGKLTGLLNAIAFICSLLQYPFFLLANGGAVRGANSPWAHTVLGVLTLLTCVHPIYLMYYCRKQTQLLAQSDNHVDDKQGHKDYHTF</sequence>
<name>A0A8J1U0V8_OWEFU</name>
<dbReference type="InterPro" id="IPR036259">
    <property type="entry name" value="MFS_trans_sf"/>
</dbReference>
<evidence type="ECO:0000313" key="1">
    <source>
        <dbReference type="EMBL" id="CAH1796625.1"/>
    </source>
</evidence>
<organism evidence="1 2">
    <name type="scientific">Owenia fusiformis</name>
    <name type="common">Polychaete worm</name>
    <dbReference type="NCBI Taxonomy" id="6347"/>
    <lineage>
        <taxon>Eukaryota</taxon>
        <taxon>Metazoa</taxon>
        <taxon>Spiralia</taxon>
        <taxon>Lophotrochozoa</taxon>
        <taxon>Annelida</taxon>
        <taxon>Polychaeta</taxon>
        <taxon>Sedentaria</taxon>
        <taxon>Canalipalpata</taxon>
        <taxon>Sabellida</taxon>
        <taxon>Oweniida</taxon>
        <taxon>Oweniidae</taxon>
        <taxon>Owenia</taxon>
    </lineage>
</organism>